<gene>
    <name evidence="3" type="ORF">CVV64_10535</name>
</gene>
<protein>
    <submittedName>
        <fullName evidence="3">Type IV pili twitching motility protein PilT</fullName>
    </submittedName>
</protein>
<dbReference type="InterPro" id="IPR027417">
    <property type="entry name" value="P-loop_NTPase"/>
</dbReference>
<dbReference type="SUPFAM" id="SSF52540">
    <property type="entry name" value="P-loop containing nucleoside triphosphate hydrolases"/>
    <property type="match status" value="1"/>
</dbReference>
<proteinExistence type="inferred from homology"/>
<dbReference type="GO" id="GO:0016887">
    <property type="term" value="F:ATP hydrolysis activity"/>
    <property type="evidence" value="ECO:0007669"/>
    <property type="project" value="InterPro"/>
</dbReference>
<accession>A0A2N1PP84</accession>
<sequence length="350" mass="38924">MIDFNDLVRRALQEGAGDIHLKVGVPPSIRVAGHLQRLGEEIVDEKSMLSIVETMAGKKNLLQLRDTRDIDILHQAGSLCRLRVNIFLQSGTLALSARVIPRDVPILEELGFSDAVVSRMTSLREGLFLVTGPTNAGKSTTIAALIDAFAMKGNLHVVTIEDPVEFLFPRYAKSLVDQRQIGRDTPNFRTAITDTFREDPDIIVIGEMRDPDTLCAAIEAAETGRLVISTFHTASAVSTITRIVSSFSESQRSRIRNALASILKGIVSQYLLPSTDRKTRVLAYESLFTTSAMRKHIRDDRFNQLENVIQLTRGKGGRENNSMADSIAALVKEKRVLYTEIPEEFKKMQM</sequence>
<dbReference type="EMBL" id="PGXC01000007">
    <property type="protein sequence ID" value="PKK90157.1"/>
    <property type="molecule type" value="Genomic_DNA"/>
</dbReference>
<dbReference type="Gene3D" id="3.40.50.300">
    <property type="entry name" value="P-loop containing nucleotide triphosphate hydrolases"/>
    <property type="match status" value="1"/>
</dbReference>
<organism evidence="3 4">
    <name type="scientific">Candidatus Wallbacteria bacterium HGW-Wallbacteria-1</name>
    <dbReference type="NCBI Taxonomy" id="2013854"/>
    <lineage>
        <taxon>Bacteria</taxon>
        <taxon>Candidatus Walliibacteriota</taxon>
    </lineage>
</organism>
<evidence type="ECO:0000313" key="3">
    <source>
        <dbReference type="EMBL" id="PKK90157.1"/>
    </source>
</evidence>
<dbReference type="InterPro" id="IPR001482">
    <property type="entry name" value="T2SS/T4SS_dom"/>
</dbReference>
<dbReference type="Pfam" id="PF00437">
    <property type="entry name" value="T2SSE"/>
    <property type="match status" value="1"/>
</dbReference>
<dbReference type="NCBIfam" id="TIGR01420">
    <property type="entry name" value="pilT_fam"/>
    <property type="match status" value="1"/>
</dbReference>
<comment type="similarity">
    <text evidence="1">Belongs to the GSP E family.</text>
</comment>
<dbReference type="InterPro" id="IPR050921">
    <property type="entry name" value="T4SS_GSP_E_ATPase"/>
</dbReference>
<evidence type="ECO:0000259" key="2">
    <source>
        <dbReference type="Pfam" id="PF00437"/>
    </source>
</evidence>
<reference evidence="3 4" key="1">
    <citation type="journal article" date="2017" name="ISME J.">
        <title>Potential for microbial H2 and metal transformations associated with novel bacteria and archaea in deep terrestrial subsurface sediments.</title>
        <authorList>
            <person name="Hernsdorf A.W."/>
            <person name="Amano Y."/>
            <person name="Miyakawa K."/>
            <person name="Ise K."/>
            <person name="Suzuki Y."/>
            <person name="Anantharaman K."/>
            <person name="Probst A."/>
            <person name="Burstein D."/>
            <person name="Thomas B.C."/>
            <person name="Banfield J.F."/>
        </authorList>
    </citation>
    <scope>NUCLEOTIDE SEQUENCE [LARGE SCALE GENOMIC DNA]</scope>
    <source>
        <strain evidence="3">HGW-Wallbacteria-1</strain>
    </source>
</reference>
<dbReference type="PANTHER" id="PTHR30486">
    <property type="entry name" value="TWITCHING MOTILITY PROTEIN PILT"/>
    <property type="match status" value="1"/>
</dbReference>
<comment type="caution">
    <text evidence="3">The sequence shown here is derived from an EMBL/GenBank/DDBJ whole genome shotgun (WGS) entry which is preliminary data.</text>
</comment>
<dbReference type="GO" id="GO:0005524">
    <property type="term" value="F:ATP binding"/>
    <property type="evidence" value="ECO:0007669"/>
    <property type="project" value="InterPro"/>
</dbReference>
<dbReference type="Proteomes" id="UP000233256">
    <property type="component" value="Unassembled WGS sequence"/>
</dbReference>
<evidence type="ECO:0000256" key="1">
    <source>
        <dbReference type="ARBA" id="ARBA00006611"/>
    </source>
</evidence>
<name>A0A2N1PP84_9BACT</name>
<feature type="domain" description="Bacterial type II secretion system protein E" evidence="2">
    <location>
        <begin position="5"/>
        <end position="295"/>
    </location>
</feature>
<evidence type="ECO:0000313" key="4">
    <source>
        <dbReference type="Proteomes" id="UP000233256"/>
    </source>
</evidence>
<dbReference type="PANTHER" id="PTHR30486:SF16">
    <property type="entry name" value="TWITCHING MOTILITY PROTEIN PILT"/>
    <property type="match status" value="1"/>
</dbReference>
<dbReference type="Gene3D" id="3.30.450.90">
    <property type="match status" value="1"/>
</dbReference>
<dbReference type="AlphaFoldDB" id="A0A2N1PP84"/>
<dbReference type="InterPro" id="IPR006321">
    <property type="entry name" value="PilT/PilU"/>
</dbReference>